<name>A0A150Y3N5_9BACT</name>
<proteinExistence type="predicted"/>
<gene>
    <name evidence="1" type="ORF">AWW67_14390</name>
</gene>
<dbReference type="AlphaFoldDB" id="A0A150Y3N5"/>
<dbReference type="Pfam" id="PF19891">
    <property type="entry name" value="DUF6364"/>
    <property type="match status" value="1"/>
</dbReference>
<evidence type="ECO:0000313" key="1">
    <source>
        <dbReference type="EMBL" id="KYG85561.1"/>
    </source>
</evidence>
<dbReference type="Proteomes" id="UP000075663">
    <property type="component" value="Unassembled WGS sequence"/>
</dbReference>
<dbReference type="STRING" id="1914963.AWW67_14390"/>
<evidence type="ECO:0000313" key="2">
    <source>
        <dbReference type="Proteomes" id="UP000075663"/>
    </source>
</evidence>
<dbReference type="RefSeq" id="WP_062299698.1">
    <property type="nucleotide sequence ID" value="NZ_LRPB01000002.1"/>
</dbReference>
<dbReference type="EMBL" id="LRPB01000002">
    <property type="protein sequence ID" value="KYG85561.1"/>
    <property type="molecule type" value="Genomic_DNA"/>
</dbReference>
<reference evidence="1 2" key="1">
    <citation type="submission" date="2016-01" db="EMBL/GenBank/DDBJ databases">
        <title>Genome sequencing of Roseivirga seohaensis SW-152.</title>
        <authorList>
            <person name="Selvaratnam C."/>
            <person name="Thevarajoo S."/>
            <person name="Goh K.M."/>
            <person name="Ee R."/>
            <person name="Chan K.-G."/>
            <person name="Chong C.S."/>
        </authorList>
    </citation>
    <scope>NUCLEOTIDE SEQUENCE [LARGE SCALE GENOMIC DNA]</scope>
    <source>
        <strain evidence="1 2">SW-152</strain>
    </source>
</reference>
<organism evidence="1 2">
    <name type="scientific">Roseivirga seohaensis</name>
    <dbReference type="NCBI Taxonomy" id="1914963"/>
    <lineage>
        <taxon>Bacteria</taxon>
        <taxon>Pseudomonadati</taxon>
        <taxon>Bacteroidota</taxon>
        <taxon>Cytophagia</taxon>
        <taxon>Cytophagales</taxon>
        <taxon>Roseivirgaceae</taxon>
        <taxon>Roseivirga</taxon>
    </lineage>
</organism>
<comment type="caution">
    <text evidence="1">The sequence shown here is derived from an EMBL/GenBank/DDBJ whole genome shotgun (WGS) entry which is preliminary data.</text>
</comment>
<sequence length="84" mass="9540">MSTKLTLTLDKEVIEQAKKYAADKGKSLSEMVENYFKYITGSKAEDGKEQLSPRVKKLRGVLKVDSDFNYKDVLNEARNTKHGL</sequence>
<evidence type="ECO:0008006" key="3">
    <source>
        <dbReference type="Google" id="ProtNLM"/>
    </source>
</evidence>
<accession>A0A150Y3N5</accession>
<dbReference type="InterPro" id="IPR045944">
    <property type="entry name" value="DUF6364"/>
</dbReference>
<protein>
    <recommendedName>
        <fullName evidence="3">Antitoxin</fullName>
    </recommendedName>
</protein>